<dbReference type="RefSeq" id="XP_063108879.1">
    <property type="nucleotide sequence ID" value="XM_063252809.1"/>
</dbReference>
<reference evidence="8" key="3">
    <citation type="submission" date="2025-09" db="UniProtKB">
        <authorList>
            <consortium name="Ensembl"/>
        </authorList>
    </citation>
    <scope>IDENTIFICATION</scope>
    <source>
        <strain evidence="8">2N</strain>
    </source>
</reference>
<comment type="subcellular location">
    <subcellularLocation>
        <location evidence="1">Membrane</location>
    </subcellularLocation>
</comment>
<protein>
    <submittedName>
        <fullName evidence="8">Transmembrane protein 91</fullName>
    </submittedName>
</protein>
<organism evidence="8 9">
    <name type="scientific">Cavia porcellus</name>
    <name type="common">Guinea pig</name>
    <dbReference type="NCBI Taxonomy" id="10141"/>
    <lineage>
        <taxon>Eukaryota</taxon>
        <taxon>Metazoa</taxon>
        <taxon>Chordata</taxon>
        <taxon>Craniata</taxon>
        <taxon>Vertebrata</taxon>
        <taxon>Euteleostomi</taxon>
        <taxon>Mammalia</taxon>
        <taxon>Eutheria</taxon>
        <taxon>Euarchontoglires</taxon>
        <taxon>Glires</taxon>
        <taxon>Rodentia</taxon>
        <taxon>Hystricomorpha</taxon>
        <taxon>Caviidae</taxon>
        <taxon>Cavia</taxon>
    </lineage>
</organism>
<dbReference type="GeneTree" id="ENSGT00950000183147"/>
<reference evidence="9" key="1">
    <citation type="journal article" date="2011" name="Nature">
        <title>A high-resolution map of human evolutionary constraint using 29 mammals.</title>
        <authorList>
            <person name="Lindblad-Toh K."/>
            <person name="Garber M."/>
            <person name="Zuk O."/>
            <person name="Lin M.F."/>
            <person name="Parker B.J."/>
            <person name="Washietl S."/>
            <person name="Kheradpour P."/>
            <person name="Ernst J."/>
            <person name="Jordan G."/>
            <person name="Mauceli E."/>
            <person name="Ward L.D."/>
            <person name="Lowe C.B."/>
            <person name="Holloway A.K."/>
            <person name="Clamp M."/>
            <person name="Gnerre S."/>
            <person name="Alfoldi J."/>
            <person name="Beal K."/>
            <person name="Chang J."/>
            <person name="Clawson H."/>
            <person name="Cuff J."/>
            <person name="Di Palma F."/>
            <person name="Fitzgerald S."/>
            <person name="Flicek P."/>
            <person name="Guttman M."/>
            <person name="Hubisz M.J."/>
            <person name="Jaffe D.B."/>
            <person name="Jungreis I."/>
            <person name="Kent W.J."/>
            <person name="Kostka D."/>
            <person name="Lara M."/>
            <person name="Martins A.L."/>
            <person name="Massingham T."/>
            <person name="Moltke I."/>
            <person name="Raney B.J."/>
            <person name="Rasmussen M.D."/>
            <person name="Robinson J."/>
            <person name="Stark A."/>
            <person name="Vilella A.J."/>
            <person name="Wen J."/>
            <person name="Xie X."/>
            <person name="Zody M.C."/>
            <person name="Baldwin J."/>
            <person name="Bloom T."/>
            <person name="Chin C.W."/>
            <person name="Heiman D."/>
            <person name="Nicol R."/>
            <person name="Nusbaum C."/>
            <person name="Young S."/>
            <person name="Wilkinson J."/>
            <person name="Worley K.C."/>
            <person name="Kovar C.L."/>
            <person name="Muzny D.M."/>
            <person name="Gibbs R.A."/>
            <person name="Cree A."/>
            <person name="Dihn H.H."/>
            <person name="Fowler G."/>
            <person name="Jhangiani S."/>
            <person name="Joshi V."/>
            <person name="Lee S."/>
            <person name="Lewis L.R."/>
            <person name="Nazareth L.V."/>
            <person name="Okwuonu G."/>
            <person name="Santibanez J."/>
            <person name="Warren W.C."/>
            <person name="Mardis E.R."/>
            <person name="Weinstock G.M."/>
            <person name="Wilson R.K."/>
            <person name="Delehaunty K."/>
            <person name="Dooling D."/>
            <person name="Fronik C."/>
            <person name="Fulton L."/>
            <person name="Fulton B."/>
            <person name="Graves T."/>
            <person name="Minx P."/>
            <person name="Sodergren E."/>
            <person name="Birney E."/>
            <person name="Margulies E.H."/>
            <person name="Herrero J."/>
            <person name="Green E.D."/>
            <person name="Haussler D."/>
            <person name="Siepel A."/>
            <person name="Goldman N."/>
            <person name="Pollard K.S."/>
            <person name="Pedersen J.S."/>
            <person name="Lander E.S."/>
            <person name="Kellis M."/>
        </authorList>
    </citation>
    <scope>NUCLEOTIDE SEQUENCE [LARGE SCALE GENOMIC DNA]</scope>
    <source>
        <strain evidence="9">2N</strain>
    </source>
</reference>
<evidence type="ECO:0000256" key="3">
    <source>
        <dbReference type="ARBA" id="ARBA00022692"/>
    </source>
</evidence>
<dbReference type="GO" id="GO:0002244">
    <property type="term" value="P:hematopoietic progenitor cell differentiation"/>
    <property type="evidence" value="ECO:0007669"/>
    <property type="project" value="Ensembl"/>
</dbReference>
<sequence length="135" mass="14468">MDNPSLQELQEPLLAGTACDPLAQKPGRLEMGSPLRETAFAESLRGWHFPPPLPSVSADLGEPGSLDLEDTSSSDTDSDWDGGGHLSPLLPHDHLGLAVFSMLCCFWPVGIAAFCLAQRPEPRSAHEQKVENPGV</sequence>
<dbReference type="Ensembl" id="ENSCPOT00000045538.1">
    <property type="protein sequence ID" value="ENSCPOP00000031379.1"/>
    <property type="gene ID" value="ENSCPOG00000036778.1"/>
</dbReference>
<dbReference type="VEuPathDB" id="HostDB:ENSCPOG00000036778"/>
<dbReference type="PANTHER" id="PTHR14768">
    <property type="entry name" value="UPF0338 PROTEIN"/>
    <property type="match status" value="1"/>
</dbReference>
<dbReference type="Proteomes" id="UP000005447">
    <property type="component" value="Unassembled WGS sequence"/>
</dbReference>
<evidence type="ECO:0000256" key="7">
    <source>
        <dbReference type="SAM" id="Phobius"/>
    </source>
</evidence>
<dbReference type="PANTHER" id="PTHR14768:SF2">
    <property type="entry name" value="TRANSMEMBRANE PROTEIN 91"/>
    <property type="match status" value="1"/>
</dbReference>
<evidence type="ECO:0000256" key="4">
    <source>
        <dbReference type="ARBA" id="ARBA00022989"/>
    </source>
</evidence>
<keyword evidence="9" id="KW-1185">Reference proteome</keyword>
<feature type="compositionally biased region" description="Acidic residues" evidence="6">
    <location>
        <begin position="67"/>
        <end position="80"/>
    </location>
</feature>
<dbReference type="GeneID" id="100731066"/>
<dbReference type="STRING" id="10141.ENSCPOP00000031379"/>
<evidence type="ECO:0000256" key="1">
    <source>
        <dbReference type="ARBA" id="ARBA00004370"/>
    </source>
</evidence>
<name>A0A286Y0P3_CAVPO</name>
<feature type="transmembrane region" description="Helical" evidence="7">
    <location>
        <begin position="95"/>
        <end position="117"/>
    </location>
</feature>
<keyword evidence="3 7" id="KW-0812">Transmembrane</keyword>
<dbReference type="InParanoid" id="A0A286Y0P3"/>
<evidence type="ECO:0000313" key="8">
    <source>
        <dbReference type="Ensembl" id="ENSCPOP00000031379.1"/>
    </source>
</evidence>
<dbReference type="EMBL" id="AAKN02054853">
    <property type="status" value="NOT_ANNOTATED_CDS"/>
    <property type="molecule type" value="Genomic_DNA"/>
</dbReference>
<evidence type="ECO:0000313" key="9">
    <source>
        <dbReference type="Proteomes" id="UP000005447"/>
    </source>
</evidence>
<dbReference type="FunCoup" id="A0A286Y0P3">
    <property type="interactions" value="41"/>
</dbReference>
<dbReference type="OMA" id="DWDGGGH"/>
<evidence type="ECO:0000256" key="5">
    <source>
        <dbReference type="ARBA" id="ARBA00023136"/>
    </source>
</evidence>
<dbReference type="Bgee" id="ENSCPOG00000036778">
    <property type="expression patterns" value="Expressed in hypothalamus and 9 other cell types or tissues"/>
</dbReference>
<dbReference type="InterPro" id="IPR007593">
    <property type="entry name" value="CD225/Dispanin_fam"/>
</dbReference>
<evidence type="ECO:0000256" key="6">
    <source>
        <dbReference type="SAM" id="MobiDB-lite"/>
    </source>
</evidence>
<reference evidence="8" key="2">
    <citation type="submission" date="2025-08" db="UniProtKB">
        <authorList>
            <consortium name="Ensembl"/>
        </authorList>
    </citation>
    <scope>IDENTIFICATION</scope>
    <source>
        <strain evidence="8">2N</strain>
    </source>
</reference>
<dbReference type="RefSeq" id="XP_063108880.1">
    <property type="nucleotide sequence ID" value="XM_063252810.1"/>
</dbReference>
<dbReference type="AlphaFoldDB" id="A0A286Y0P3"/>
<keyword evidence="4 7" id="KW-1133">Transmembrane helix</keyword>
<feature type="region of interest" description="Disordered" evidence="6">
    <location>
        <begin position="1"/>
        <end position="31"/>
    </location>
</feature>
<accession>A0A286Y0P3</accession>
<gene>
    <name evidence="8" type="primary">TMEM91</name>
</gene>
<proteinExistence type="inferred from homology"/>
<keyword evidence="5 7" id="KW-0472">Membrane</keyword>
<dbReference type="GO" id="GO:0016020">
    <property type="term" value="C:membrane"/>
    <property type="evidence" value="ECO:0007669"/>
    <property type="project" value="UniProtKB-SubCell"/>
</dbReference>
<feature type="region of interest" description="Disordered" evidence="6">
    <location>
        <begin position="51"/>
        <end position="87"/>
    </location>
</feature>
<dbReference type="OrthoDB" id="10018862at2759"/>
<comment type="similarity">
    <text evidence="2">Belongs to the CD225/Dispanin family.</text>
</comment>
<dbReference type="Pfam" id="PF04505">
    <property type="entry name" value="CD225"/>
    <property type="match status" value="1"/>
</dbReference>
<evidence type="ECO:0000256" key="2">
    <source>
        <dbReference type="ARBA" id="ARBA00006843"/>
    </source>
</evidence>